<name>A0ABQ6R6I8_9STAP</name>
<evidence type="ECO:0000256" key="1">
    <source>
        <dbReference type="SAM" id="Coils"/>
    </source>
</evidence>
<reference evidence="2 3" key="1">
    <citation type="submission" date="2019-09" db="EMBL/GenBank/DDBJ databases">
        <authorList>
            <person name="Mazhar S."/>
            <person name="Altermann E."/>
            <person name="Hill C."/>
            <person name="Mcauliffe O."/>
        </authorList>
    </citation>
    <scope>NUCLEOTIDE SEQUENCE [LARGE SCALE GENOMIC DNA]</scope>
    <source>
        <strain evidence="2 3">ATCC 51831</strain>
    </source>
</reference>
<keyword evidence="1" id="KW-0175">Coiled coil</keyword>
<protein>
    <submittedName>
        <fullName evidence="2">Uncharacterized protein</fullName>
    </submittedName>
</protein>
<dbReference type="RefSeq" id="WP_149459818.1">
    <property type="nucleotide sequence ID" value="NZ_SCWC02000010.1"/>
</dbReference>
<gene>
    <name evidence="2" type="ORF">ERX35_010310</name>
</gene>
<sequence>MSAVPLIKSSNSLNHYISLLSLSYHQAVERLLLKHGSATTDYFSEQSYIRFLSGEIKSITRGNYSRTAEGLYCHHIDEYEFENLASKAFIQVYQYSFKYQRKERLVYCDLIEHLILHALITKETNGEKGYSGLVLFLIPQVKEWYIDKIVPKPQWMKICKERAHLGSEQVYTLLTYVDPIVKSASERQYMKKKGRRELHRRLNLNLTIKQYEDYKKLKERKRLMRKELEYNIYELLNRQREIKEKEKIEERTRNFNNQFSALRELGITPYTSRKKILDYLFDYHYKHTFPKKKEFYSYKMSVLKEDLISELNNIVKSR</sequence>
<comment type="caution">
    <text evidence="2">The sequence shown here is derived from an EMBL/GenBank/DDBJ whole genome shotgun (WGS) entry which is preliminary data.</text>
</comment>
<dbReference type="Proteomes" id="UP000295735">
    <property type="component" value="Unassembled WGS sequence"/>
</dbReference>
<keyword evidence="3" id="KW-1185">Reference proteome</keyword>
<proteinExistence type="predicted"/>
<feature type="coiled-coil region" evidence="1">
    <location>
        <begin position="238"/>
        <end position="265"/>
    </location>
</feature>
<organism evidence="2 3">
    <name type="scientific">Macrococcus equipercicus</name>
    <dbReference type="NCBI Taxonomy" id="69967"/>
    <lineage>
        <taxon>Bacteria</taxon>
        <taxon>Bacillati</taxon>
        <taxon>Bacillota</taxon>
        <taxon>Bacilli</taxon>
        <taxon>Bacillales</taxon>
        <taxon>Staphylococcaceae</taxon>
        <taxon>Macrococcus</taxon>
    </lineage>
</organism>
<evidence type="ECO:0000313" key="3">
    <source>
        <dbReference type="Proteomes" id="UP000295735"/>
    </source>
</evidence>
<accession>A0ABQ6R6I8</accession>
<dbReference type="EMBL" id="SCWC02000010">
    <property type="protein sequence ID" value="KAA1036914.1"/>
    <property type="molecule type" value="Genomic_DNA"/>
</dbReference>
<evidence type="ECO:0000313" key="2">
    <source>
        <dbReference type="EMBL" id="KAA1036914.1"/>
    </source>
</evidence>